<dbReference type="RefSeq" id="XP_051072334.1">
    <property type="nucleotide sequence ID" value="XM_051212181.1"/>
</dbReference>
<dbReference type="GeneID" id="75577210"/>
<organism evidence="1 2">
    <name type="scientific">Schistosoma haematobium</name>
    <name type="common">Blood fluke</name>
    <dbReference type="NCBI Taxonomy" id="6185"/>
    <lineage>
        <taxon>Eukaryota</taxon>
        <taxon>Metazoa</taxon>
        <taxon>Spiralia</taxon>
        <taxon>Lophotrochozoa</taxon>
        <taxon>Platyhelminthes</taxon>
        <taxon>Trematoda</taxon>
        <taxon>Digenea</taxon>
        <taxon>Strigeidida</taxon>
        <taxon>Schistosomatoidea</taxon>
        <taxon>Schistosomatidae</taxon>
        <taxon>Schistosoma</taxon>
    </lineage>
</organism>
<dbReference type="AlphaFoldDB" id="A0A922LSB2"/>
<dbReference type="Proteomes" id="UP000471633">
    <property type="component" value="Unassembled WGS sequence"/>
</dbReference>
<name>A0A922LSB2_SCHHA</name>
<protein>
    <submittedName>
        <fullName evidence="1">Uncharacterized protein</fullName>
    </submittedName>
</protein>
<proteinExistence type="predicted"/>
<accession>A0A922LSB2</accession>
<reference evidence="1" key="2">
    <citation type="journal article" date="2019" name="Gigascience">
        <title>High-quality Schistosoma haematobium genome achieved by single-molecule and long-range sequencing.</title>
        <authorList>
            <person name="Stroehlein A.J."/>
            <person name="Korhonen P.K."/>
            <person name="Chong T.M."/>
            <person name="Lim Y.L."/>
            <person name="Chan K.G."/>
            <person name="Webster B."/>
            <person name="Rollinson D."/>
            <person name="Brindley P.J."/>
            <person name="Gasser R.B."/>
            <person name="Young N.D."/>
        </authorList>
    </citation>
    <scope>NUCLEOTIDE SEQUENCE</scope>
</reference>
<reference evidence="1" key="4">
    <citation type="journal article" date="2022" name="PLoS Pathog.">
        <title>Chromosome-level genome of Schistosoma haematobium underpins genome-wide explorations of molecular variation.</title>
        <authorList>
            <person name="Stroehlein A.J."/>
            <person name="Korhonen P.K."/>
            <person name="Lee V.V."/>
            <person name="Ralph S.A."/>
            <person name="Mentink-Kane M."/>
            <person name="You H."/>
            <person name="McManus D.P."/>
            <person name="Tchuente L.T."/>
            <person name="Stothard J.R."/>
            <person name="Kaur P."/>
            <person name="Dudchenko O."/>
            <person name="Aiden E.L."/>
            <person name="Yang B."/>
            <person name="Yang H."/>
            <person name="Emery A.M."/>
            <person name="Webster B.L."/>
            <person name="Brindley P.J."/>
            <person name="Rollinson D."/>
            <person name="Chang B.C.H."/>
            <person name="Gasser R.B."/>
            <person name="Young N.D."/>
        </authorList>
    </citation>
    <scope>NUCLEOTIDE SEQUENCE</scope>
</reference>
<reference evidence="1" key="3">
    <citation type="submission" date="2021-06" db="EMBL/GenBank/DDBJ databases">
        <title>Chromosome-level genome assembly for S. haematobium.</title>
        <authorList>
            <person name="Stroehlein A.J."/>
        </authorList>
    </citation>
    <scope>NUCLEOTIDE SEQUENCE</scope>
</reference>
<evidence type="ECO:0000313" key="1">
    <source>
        <dbReference type="EMBL" id="KAH9592299.1"/>
    </source>
</evidence>
<dbReference type="KEGG" id="shx:MS3_00004271"/>
<sequence length="103" mass="12472">MLHRCTLQYPQIPTHYGEIKETVENIHIGTFDNHENKTQTSSPENSVHHRYFVEDNLLNCFFLYYMDDRQTDRETIYCRNLLYGRMDTRKDLCKSSLEYIMLQ</sequence>
<reference evidence="1" key="1">
    <citation type="journal article" date="2012" name="Nat. Genet.">
        <title>Whole-genome sequence of Schistosoma haematobium.</title>
        <authorList>
            <person name="Young N.D."/>
            <person name="Jex A.R."/>
            <person name="Li B."/>
            <person name="Liu S."/>
            <person name="Yang L."/>
            <person name="Xiong Z."/>
            <person name="Li Y."/>
            <person name="Cantacessi C."/>
            <person name="Hall R.S."/>
            <person name="Xu X."/>
            <person name="Chen F."/>
            <person name="Wu X."/>
            <person name="Zerlotini A."/>
            <person name="Oliveira G."/>
            <person name="Hofmann A."/>
            <person name="Zhang G."/>
            <person name="Fang X."/>
            <person name="Kang Y."/>
            <person name="Campbell B.E."/>
            <person name="Loukas A."/>
            <person name="Ranganathan S."/>
            <person name="Rollinson D."/>
            <person name="Rinaldi G."/>
            <person name="Brindley P.J."/>
            <person name="Yang H."/>
            <person name="Wang J."/>
            <person name="Wang J."/>
            <person name="Gasser R.B."/>
        </authorList>
    </citation>
    <scope>NUCLEOTIDE SEQUENCE</scope>
</reference>
<gene>
    <name evidence="1" type="ORF">MS3_00004271</name>
</gene>
<dbReference type="CTD" id="75577210"/>
<evidence type="ECO:0000313" key="2">
    <source>
        <dbReference type="Proteomes" id="UP000471633"/>
    </source>
</evidence>
<dbReference type="EMBL" id="AMPZ03000002">
    <property type="protein sequence ID" value="KAH9592299.1"/>
    <property type="molecule type" value="Genomic_DNA"/>
</dbReference>
<keyword evidence="2" id="KW-1185">Reference proteome</keyword>
<comment type="caution">
    <text evidence="1">The sequence shown here is derived from an EMBL/GenBank/DDBJ whole genome shotgun (WGS) entry which is preliminary data.</text>
</comment>